<dbReference type="SUPFAM" id="SSF52402">
    <property type="entry name" value="Adenine nucleotide alpha hydrolases-like"/>
    <property type="match status" value="1"/>
</dbReference>
<evidence type="ECO:0000313" key="4">
    <source>
        <dbReference type="Proteomes" id="UP000199073"/>
    </source>
</evidence>
<dbReference type="PANTHER" id="PTHR46268">
    <property type="entry name" value="STRESS RESPONSE PROTEIN NHAX"/>
    <property type="match status" value="1"/>
</dbReference>
<name>A0A1H0TES5_9BACT</name>
<evidence type="ECO:0000259" key="2">
    <source>
        <dbReference type="Pfam" id="PF00582"/>
    </source>
</evidence>
<dbReference type="RefSeq" id="WP_092224341.1">
    <property type="nucleotide sequence ID" value="NZ_FNJI01000024.1"/>
</dbReference>
<proteinExistence type="inferred from homology"/>
<dbReference type="OrthoDB" id="5431433at2"/>
<dbReference type="CDD" id="cd00293">
    <property type="entry name" value="USP-like"/>
    <property type="match status" value="1"/>
</dbReference>
<organism evidence="3 4">
    <name type="scientific">Desulforhopalus singaporensis</name>
    <dbReference type="NCBI Taxonomy" id="91360"/>
    <lineage>
        <taxon>Bacteria</taxon>
        <taxon>Pseudomonadati</taxon>
        <taxon>Thermodesulfobacteriota</taxon>
        <taxon>Desulfobulbia</taxon>
        <taxon>Desulfobulbales</taxon>
        <taxon>Desulfocapsaceae</taxon>
        <taxon>Desulforhopalus</taxon>
    </lineage>
</organism>
<gene>
    <name evidence="3" type="ORF">SAMN05660330_03048</name>
</gene>
<accession>A0A1H0TES5</accession>
<dbReference type="InterPro" id="IPR006016">
    <property type="entry name" value="UspA"/>
</dbReference>
<sequence length="160" mass="18171">MGAITRVAVAVNFADYSAELMEYVGDIAERNSAELLAINVIDKRQIEHLRTVCEDEDLKSLTIGASFSVENYVEDETKSRMKRIEDLFHKTVPAKVDTRAIIRMGIPFEQILKVVEEENIDMVVINSRGRSTFQDFMYGTASEKIFRHCPVPVLSLNLDK</sequence>
<feature type="domain" description="UspA" evidence="2">
    <location>
        <begin position="5"/>
        <end position="154"/>
    </location>
</feature>
<evidence type="ECO:0000256" key="1">
    <source>
        <dbReference type="ARBA" id="ARBA00008791"/>
    </source>
</evidence>
<protein>
    <submittedName>
        <fullName evidence="3">Nucleotide-binding universal stress protein, UspA family</fullName>
    </submittedName>
</protein>
<evidence type="ECO:0000313" key="3">
    <source>
        <dbReference type="EMBL" id="SDP52504.1"/>
    </source>
</evidence>
<keyword evidence="4" id="KW-1185">Reference proteome</keyword>
<dbReference type="Gene3D" id="3.40.50.620">
    <property type="entry name" value="HUPs"/>
    <property type="match status" value="1"/>
</dbReference>
<dbReference type="AlphaFoldDB" id="A0A1H0TES5"/>
<dbReference type="PANTHER" id="PTHR46268:SF22">
    <property type="entry name" value="SENSOR PROTEIN KDPD-RELATED"/>
    <property type="match status" value="1"/>
</dbReference>
<reference evidence="3 4" key="1">
    <citation type="submission" date="2016-10" db="EMBL/GenBank/DDBJ databases">
        <authorList>
            <person name="de Groot N.N."/>
        </authorList>
    </citation>
    <scope>NUCLEOTIDE SEQUENCE [LARGE SCALE GENOMIC DNA]</scope>
    <source>
        <strain evidence="3 4">DSM 12130</strain>
    </source>
</reference>
<dbReference type="PRINTS" id="PR01438">
    <property type="entry name" value="UNVRSLSTRESS"/>
</dbReference>
<dbReference type="STRING" id="91360.SAMN05660330_03048"/>
<dbReference type="InterPro" id="IPR014729">
    <property type="entry name" value="Rossmann-like_a/b/a_fold"/>
</dbReference>
<comment type="similarity">
    <text evidence="1">Belongs to the universal stress protein A family.</text>
</comment>
<dbReference type="InterPro" id="IPR006015">
    <property type="entry name" value="Universal_stress_UspA"/>
</dbReference>
<dbReference type="EMBL" id="FNJI01000024">
    <property type="protein sequence ID" value="SDP52504.1"/>
    <property type="molecule type" value="Genomic_DNA"/>
</dbReference>
<dbReference type="Proteomes" id="UP000199073">
    <property type="component" value="Unassembled WGS sequence"/>
</dbReference>
<dbReference type="Pfam" id="PF00582">
    <property type="entry name" value="Usp"/>
    <property type="match status" value="1"/>
</dbReference>